<organism evidence="6 7">
    <name type="scientific">Aeromonas sobria</name>
    <dbReference type="NCBI Taxonomy" id="646"/>
    <lineage>
        <taxon>Bacteria</taxon>
        <taxon>Pseudomonadati</taxon>
        <taxon>Pseudomonadota</taxon>
        <taxon>Gammaproteobacteria</taxon>
        <taxon>Aeromonadales</taxon>
        <taxon>Aeromonadaceae</taxon>
        <taxon>Aeromonas</taxon>
    </lineage>
</organism>
<evidence type="ECO:0000313" key="7">
    <source>
        <dbReference type="Proteomes" id="UP000179934"/>
    </source>
</evidence>
<dbReference type="InterPro" id="IPR020026">
    <property type="entry name" value="PseC"/>
</dbReference>
<comment type="similarity">
    <text evidence="2 5">Belongs to the DegT/DnrJ/EryC1 family.</text>
</comment>
<dbReference type="OrthoDB" id="9804264at2"/>
<reference evidence="6 7" key="1">
    <citation type="submission" date="2016-09" db="EMBL/GenBank/DDBJ databases">
        <title>Draft Genome Sequence of Aeromonas sobria Strain 08005, Isolated from Sick Rana catesbeiana.</title>
        <authorList>
            <person name="Yang Q."/>
        </authorList>
    </citation>
    <scope>NUCLEOTIDE SEQUENCE [LARGE SCALE GENOMIC DNA]</scope>
    <source>
        <strain evidence="6 7">08005</strain>
    </source>
</reference>
<dbReference type="InterPro" id="IPR015421">
    <property type="entry name" value="PyrdxlP-dep_Trfase_major"/>
</dbReference>
<dbReference type="AlphaFoldDB" id="A0A1S2D9A4"/>
<name>A0A1S2D9A4_AERSO</name>
<evidence type="ECO:0000256" key="2">
    <source>
        <dbReference type="ARBA" id="ARBA00037999"/>
    </source>
</evidence>
<proteinExistence type="inferred from homology"/>
<dbReference type="EMBL" id="MKFU01000001">
    <property type="protein sequence ID" value="OHY96999.1"/>
    <property type="molecule type" value="Genomic_DNA"/>
</dbReference>
<evidence type="ECO:0000256" key="3">
    <source>
        <dbReference type="PIRSR" id="PIRSR000390-1"/>
    </source>
</evidence>
<dbReference type="InterPro" id="IPR000653">
    <property type="entry name" value="DegT/StrS_aminotransferase"/>
</dbReference>
<dbReference type="PANTHER" id="PTHR30244">
    <property type="entry name" value="TRANSAMINASE"/>
    <property type="match status" value="1"/>
</dbReference>
<comment type="caution">
    <text evidence="6">The sequence shown here is derived from an EMBL/GenBank/DDBJ whole genome shotgun (WGS) entry which is preliminary data.</text>
</comment>
<evidence type="ECO:0000256" key="1">
    <source>
        <dbReference type="ARBA" id="ARBA00022898"/>
    </source>
</evidence>
<evidence type="ECO:0000313" key="6">
    <source>
        <dbReference type="EMBL" id="OHY96999.1"/>
    </source>
</evidence>
<dbReference type="PANTHER" id="PTHR30244:SF34">
    <property type="entry name" value="DTDP-4-AMINO-4,6-DIDEOXYGALACTOSE TRANSAMINASE"/>
    <property type="match status" value="1"/>
</dbReference>
<sequence>MIPYGRQSISDADIEAVVAVLKSDYLTQGQAVPAFEQGLADYCQVPHVVACSNGTTALHLACAVLELGVEDTVWVSAVSFVASANCVRYCNANVDFVDVDPATGNLDVVALKSKLQQAALINVLPKALIAVHLAGQPCDLEEIGALCRQHGITLIEDACHALGAHYQGSPIGSCLHSDMTVFSFHPVKPITTGEGGAITTRDPELAAKLRLYRSHGITRDPQSLFMPSPGEWYYEQQLLGFNYRLTDIQAALGLSQLNRLDQFITQRRELAHRYDELLAPLSARPLQQHSDRQSGCHLYVIQVAERDLVFARLRAAGIGANVHYIPIPAQPYYRGLGHDPAVYPGAQAYYQCAISLPLFPTLSYSEQEQVVHALEQALCG</sequence>
<evidence type="ECO:0000256" key="4">
    <source>
        <dbReference type="PIRSR" id="PIRSR000390-2"/>
    </source>
</evidence>
<dbReference type="InterPro" id="IPR015424">
    <property type="entry name" value="PyrdxlP-dep_Trfase"/>
</dbReference>
<evidence type="ECO:0000256" key="5">
    <source>
        <dbReference type="RuleBase" id="RU004508"/>
    </source>
</evidence>
<dbReference type="Gene3D" id="3.90.1150.10">
    <property type="entry name" value="Aspartate Aminotransferase, domain 1"/>
    <property type="match status" value="1"/>
</dbReference>
<feature type="modified residue" description="N6-(pyridoxal phosphate)lysine" evidence="4">
    <location>
        <position position="188"/>
    </location>
</feature>
<protein>
    <submittedName>
        <fullName evidence="6">UDP-4-amino-4, 6-dideoxy-N-acetyl-beta-L-altrosamine transaminase</fullName>
    </submittedName>
</protein>
<dbReference type="GO" id="GO:0008483">
    <property type="term" value="F:transaminase activity"/>
    <property type="evidence" value="ECO:0007669"/>
    <property type="project" value="TreeGrafter"/>
</dbReference>
<dbReference type="NCBIfam" id="TIGR03588">
    <property type="entry name" value="PseC"/>
    <property type="match status" value="1"/>
</dbReference>
<dbReference type="InterPro" id="IPR015422">
    <property type="entry name" value="PyrdxlP-dep_Trfase_small"/>
</dbReference>
<dbReference type="PIRSF" id="PIRSF000390">
    <property type="entry name" value="PLP_StrS"/>
    <property type="match status" value="1"/>
</dbReference>
<gene>
    <name evidence="6" type="ORF">BJD16_01710</name>
</gene>
<dbReference type="SUPFAM" id="SSF53383">
    <property type="entry name" value="PLP-dependent transferases"/>
    <property type="match status" value="1"/>
</dbReference>
<dbReference type="GO" id="GO:0000271">
    <property type="term" value="P:polysaccharide biosynthetic process"/>
    <property type="evidence" value="ECO:0007669"/>
    <property type="project" value="TreeGrafter"/>
</dbReference>
<dbReference type="GO" id="GO:0030170">
    <property type="term" value="F:pyridoxal phosphate binding"/>
    <property type="evidence" value="ECO:0007669"/>
    <property type="project" value="TreeGrafter"/>
</dbReference>
<dbReference type="GeneID" id="58923226"/>
<accession>A0A1S2D9A4</accession>
<dbReference type="CDD" id="cd00616">
    <property type="entry name" value="AHBA_syn"/>
    <property type="match status" value="1"/>
</dbReference>
<dbReference type="Pfam" id="PF01041">
    <property type="entry name" value="DegT_DnrJ_EryC1"/>
    <property type="match status" value="1"/>
</dbReference>
<dbReference type="RefSeq" id="WP_042022243.1">
    <property type="nucleotide sequence ID" value="NZ_CDBW01000032.1"/>
</dbReference>
<dbReference type="Gene3D" id="3.40.640.10">
    <property type="entry name" value="Type I PLP-dependent aspartate aminotransferase-like (Major domain)"/>
    <property type="match status" value="1"/>
</dbReference>
<feature type="active site" description="Proton acceptor" evidence="3">
    <location>
        <position position="188"/>
    </location>
</feature>
<dbReference type="STRING" id="646.BJD16_01710"/>
<keyword evidence="1 4" id="KW-0663">Pyridoxal phosphate</keyword>
<dbReference type="Proteomes" id="UP000179934">
    <property type="component" value="Unassembled WGS sequence"/>
</dbReference>